<dbReference type="PROSITE" id="PS51363">
    <property type="entry name" value="W2"/>
    <property type="match status" value="1"/>
</dbReference>
<dbReference type="OrthoDB" id="10250831at2759"/>
<dbReference type="CDD" id="cd11561">
    <property type="entry name" value="W2_eIF5"/>
    <property type="match status" value="1"/>
</dbReference>
<keyword evidence="3" id="KW-0648">Protein biosynthesis</keyword>
<dbReference type="EMBL" id="MNPL01001897">
    <property type="protein sequence ID" value="OQR78713.1"/>
    <property type="molecule type" value="Genomic_DNA"/>
</dbReference>
<keyword evidence="4" id="KW-1185">Reference proteome</keyword>
<accession>A0A1V9XZ50</accession>
<sequence>MQRRMQELSAGAKTLMLDGDTNKSEEERINIFYKFVQDRLPITLGKYKELLAEASRLEIKDKATMVLCELVLDAEAIKLLKANSQLFRLFTHDNKKAQKYLLGGIEQTIKLHKDSLLVKTAIVLKTLYDEDIVDEDQLLEWDKKVSKRYVGKEFAAQIHEKAEPFITWLKNAEEESEDDESDEDAVEIEYDDRHTAEGLKEVKEVTPKPNNAGPKTKSNGNGPEAEECDEDDLDIDDI</sequence>
<dbReference type="Pfam" id="PF02020">
    <property type="entry name" value="W2"/>
    <property type="match status" value="1"/>
</dbReference>
<organism evidence="3 4">
    <name type="scientific">Tropilaelaps mercedesae</name>
    <dbReference type="NCBI Taxonomy" id="418985"/>
    <lineage>
        <taxon>Eukaryota</taxon>
        <taxon>Metazoa</taxon>
        <taxon>Ecdysozoa</taxon>
        <taxon>Arthropoda</taxon>
        <taxon>Chelicerata</taxon>
        <taxon>Arachnida</taxon>
        <taxon>Acari</taxon>
        <taxon>Parasitiformes</taxon>
        <taxon>Mesostigmata</taxon>
        <taxon>Gamasina</taxon>
        <taxon>Dermanyssoidea</taxon>
        <taxon>Laelapidae</taxon>
        <taxon>Tropilaelaps</taxon>
    </lineage>
</organism>
<reference evidence="3 4" key="1">
    <citation type="journal article" date="2017" name="Gigascience">
        <title>Draft genome of the honey bee ectoparasitic mite, Tropilaelaps mercedesae, is shaped by the parasitic life history.</title>
        <authorList>
            <person name="Dong X."/>
            <person name="Armstrong S.D."/>
            <person name="Xia D."/>
            <person name="Makepeace B.L."/>
            <person name="Darby A.C."/>
            <person name="Kadowaki T."/>
        </authorList>
    </citation>
    <scope>NUCLEOTIDE SEQUENCE [LARGE SCALE GENOMIC DNA]</scope>
    <source>
        <strain evidence="3">Wuxi-XJTLU</strain>
    </source>
</reference>
<feature type="compositionally biased region" description="Acidic residues" evidence="1">
    <location>
        <begin position="174"/>
        <end position="190"/>
    </location>
</feature>
<dbReference type="InParanoid" id="A0A1V9XZ50"/>
<evidence type="ECO:0000259" key="2">
    <source>
        <dbReference type="PROSITE" id="PS51363"/>
    </source>
</evidence>
<dbReference type="InterPro" id="IPR003307">
    <property type="entry name" value="W2_domain"/>
</dbReference>
<protein>
    <submittedName>
        <fullName evidence="3">Eukaryotic translation initiation factor 5-like</fullName>
    </submittedName>
</protein>
<dbReference type="AlphaFoldDB" id="A0A1V9XZ50"/>
<feature type="domain" description="W2" evidence="2">
    <location>
        <begin position="22"/>
        <end position="179"/>
    </location>
</feature>
<dbReference type="STRING" id="418985.A0A1V9XZ50"/>
<evidence type="ECO:0000313" key="4">
    <source>
        <dbReference type="Proteomes" id="UP000192247"/>
    </source>
</evidence>
<dbReference type="FunCoup" id="A0A1V9XZ50">
    <property type="interactions" value="1855"/>
</dbReference>
<name>A0A1V9XZ50_9ACAR</name>
<dbReference type="SMART" id="SM00515">
    <property type="entry name" value="eIF5C"/>
    <property type="match status" value="1"/>
</dbReference>
<dbReference type="SUPFAM" id="SSF48371">
    <property type="entry name" value="ARM repeat"/>
    <property type="match status" value="1"/>
</dbReference>
<dbReference type="GO" id="GO:0003743">
    <property type="term" value="F:translation initiation factor activity"/>
    <property type="evidence" value="ECO:0007669"/>
    <property type="project" value="UniProtKB-KW"/>
</dbReference>
<evidence type="ECO:0000313" key="3">
    <source>
        <dbReference type="EMBL" id="OQR78713.1"/>
    </source>
</evidence>
<comment type="caution">
    <text evidence="3">The sequence shown here is derived from an EMBL/GenBank/DDBJ whole genome shotgun (WGS) entry which is preliminary data.</text>
</comment>
<feature type="region of interest" description="Disordered" evidence="1">
    <location>
        <begin position="173"/>
        <end position="238"/>
    </location>
</feature>
<evidence type="ECO:0000256" key="1">
    <source>
        <dbReference type="SAM" id="MobiDB-lite"/>
    </source>
</evidence>
<dbReference type="Gene3D" id="1.25.40.180">
    <property type="match status" value="1"/>
</dbReference>
<proteinExistence type="predicted"/>
<keyword evidence="3" id="KW-0396">Initiation factor</keyword>
<dbReference type="InterPro" id="IPR016024">
    <property type="entry name" value="ARM-type_fold"/>
</dbReference>
<gene>
    <name evidence="3" type="ORF">BIW11_06227</name>
</gene>
<dbReference type="Proteomes" id="UP000192247">
    <property type="component" value="Unassembled WGS sequence"/>
</dbReference>
<feature type="compositionally biased region" description="Acidic residues" evidence="1">
    <location>
        <begin position="224"/>
        <end position="238"/>
    </location>
</feature>
<feature type="compositionally biased region" description="Basic and acidic residues" evidence="1">
    <location>
        <begin position="191"/>
        <end position="206"/>
    </location>
</feature>